<name>J9CYR7_9ZZZZ</name>
<organism evidence="1">
    <name type="scientific">gut metagenome</name>
    <dbReference type="NCBI Taxonomy" id="749906"/>
    <lineage>
        <taxon>unclassified sequences</taxon>
        <taxon>metagenomes</taxon>
        <taxon>organismal metagenomes</taxon>
    </lineage>
</organism>
<comment type="caution">
    <text evidence="1">The sequence shown here is derived from an EMBL/GenBank/DDBJ whole genome shotgun (WGS) entry which is preliminary data.</text>
</comment>
<protein>
    <submittedName>
        <fullName evidence="1">Uncharacterized protein</fullName>
    </submittedName>
</protein>
<dbReference type="EMBL" id="AMCI01001475">
    <property type="protein sequence ID" value="EJX05416.1"/>
    <property type="molecule type" value="Genomic_DNA"/>
</dbReference>
<accession>J9CYR7</accession>
<proteinExistence type="predicted"/>
<sequence length="43" mass="4699">MPSPLCKATTSSSLMQPNEPETQLNLEMFFSAVTLGKIQNVKS</sequence>
<gene>
    <name evidence="1" type="ORF">EVA_06479</name>
</gene>
<reference evidence="1" key="1">
    <citation type="journal article" date="2012" name="PLoS ONE">
        <title>Gene sets for utilization of primary and secondary nutrition supplies in the distal gut of endangered iberian lynx.</title>
        <authorList>
            <person name="Alcaide M."/>
            <person name="Messina E."/>
            <person name="Richter M."/>
            <person name="Bargiela R."/>
            <person name="Peplies J."/>
            <person name="Huws S.A."/>
            <person name="Newbold C.J."/>
            <person name="Golyshin P.N."/>
            <person name="Simon M.A."/>
            <person name="Lopez G."/>
            <person name="Yakimov M.M."/>
            <person name="Ferrer M."/>
        </authorList>
    </citation>
    <scope>NUCLEOTIDE SEQUENCE</scope>
</reference>
<evidence type="ECO:0000313" key="1">
    <source>
        <dbReference type="EMBL" id="EJX05416.1"/>
    </source>
</evidence>
<dbReference type="AlphaFoldDB" id="J9CYR7"/>